<proteinExistence type="predicted"/>
<dbReference type="Proteomes" id="UP000051450">
    <property type="component" value="Unassembled WGS sequence"/>
</dbReference>
<dbReference type="PATRIC" id="fig|1423719.4.peg.1017"/>
<dbReference type="CDD" id="cd05009">
    <property type="entry name" value="SIS_GlmS_GlmD_2"/>
    <property type="match status" value="1"/>
</dbReference>
<comment type="caution">
    <text evidence="3">The sequence shown here is derived from an EMBL/GenBank/DDBJ whole genome shotgun (WGS) entry which is preliminary data.</text>
</comment>
<dbReference type="GO" id="GO:0006047">
    <property type="term" value="P:UDP-N-acetylglucosamine metabolic process"/>
    <property type="evidence" value="ECO:0007669"/>
    <property type="project" value="TreeGrafter"/>
</dbReference>
<dbReference type="Gene3D" id="3.40.50.10490">
    <property type="entry name" value="Glucose-6-phosphate isomerase like protein, domain 1"/>
    <property type="match status" value="2"/>
</dbReference>
<name>A0A0R1HHZ7_9LACO</name>
<dbReference type="Pfam" id="PF01380">
    <property type="entry name" value="SIS"/>
    <property type="match status" value="1"/>
</dbReference>
<evidence type="ECO:0000313" key="4">
    <source>
        <dbReference type="Proteomes" id="UP000051450"/>
    </source>
</evidence>
<feature type="domain" description="SIS" evidence="2">
    <location>
        <begin position="28"/>
        <end position="175"/>
    </location>
</feature>
<dbReference type="OrthoDB" id="5150296at2"/>
<dbReference type="InterPro" id="IPR001347">
    <property type="entry name" value="SIS_dom"/>
</dbReference>
<dbReference type="GO" id="GO:0097367">
    <property type="term" value="F:carbohydrate derivative binding"/>
    <property type="evidence" value="ECO:0007669"/>
    <property type="project" value="InterPro"/>
</dbReference>
<dbReference type="PANTHER" id="PTHR10937">
    <property type="entry name" value="GLUCOSAMINE--FRUCTOSE-6-PHOSPHATE AMINOTRANSFERASE, ISOMERIZING"/>
    <property type="match status" value="1"/>
</dbReference>
<dbReference type="InterPro" id="IPR035490">
    <property type="entry name" value="GlmS/FrlB_SIS"/>
</dbReference>
<dbReference type="PANTHER" id="PTHR10937:SF17">
    <property type="entry name" value="GLUCOSAMINE-FRUCTOSE-6-PHOSPHATE AMINOTRANSFERASE"/>
    <property type="match status" value="1"/>
</dbReference>
<dbReference type="AlphaFoldDB" id="A0A0R1HHZ7"/>
<dbReference type="SUPFAM" id="SSF53697">
    <property type="entry name" value="SIS domain"/>
    <property type="match status" value="1"/>
</dbReference>
<dbReference type="PROSITE" id="PS51464">
    <property type="entry name" value="SIS"/>
    <property type="match status" value="1"/>
</dbReference>
<dbReference type="CDD" id="cd05008">
    <property type="entry name" value="SIS_GlmS_GlmD_1"/>
    <property type="match status" value="1"/>
</dbReference>
<evidence type="ECO:0000259" key="2">
    <source>
        <dbReference type="PROSITE" id="PS51464"/>
    </source>
</evidence>
<keyword evidence="1" id="KW-0677">Repeat</keyword>
<dbReference type="GeneID" id="83547966"/>
<evidence type="ECO:0000256" key="1">
    <source>
        <dbReference type="ARBA" id="ARBA00022737"/>
    </source>
</evidence>
<dbReference type="GO" id="GO:0004360">
    <property type="term" value="F:glutamine-fructose-6-phosphate transaminase (isomerizing) activity"/>
    <property type="evidence" value="ECO:0007669"/>
    <property type="project" value="TreeGrafter"/>
</dbReference>
<evidence type="ECO:0000313" key="3">
    <source>
        <dbReference type="EMBL" id="KRK46038.1"/>
    </source>
</evidence>
<keyword evidence="4" id="KW-1185">Reference proteome</keyword>
<organism evidence="3 4">
    <name type="scientific">Dellaglioa algida DSM 15638</name>
    <dbReference type="NCBI Taxonomy" id="1423719"/>
    <lineage>
        <taxon>Bacteria</taxon>
        <taxon>Bacillati</taxon>
        <taxon>Bacillota</taxon>
        <taxon>Bacilli</taxon>
        <taxon>Lactobacillales</taxon>
        <taxon>Lactobacillaceae</taxon>
        <taxon>Dellaglioa</taxon>
    </lineage>
</organism>
<accession>A0A0R1HHZ7</accession>
<dbReference type="InterPro" id="IPR035466">
    <property type="entry name" value="GlmS/AgaS_SIS"/>
</dbReference>
<dbReference type="GO" id="GO:0006002">
    <property type="term" value="P:fructose 6-phosphate metabolic process"/>
    <property type="evidence" value="ECO:0007669"/>
    <property type="project" value="TreeGrafter"/>
</dbReference>
<dbReference type="GO" id="GO:0006487">
    <property type="term" value="P:protein N-linked glycosylation"/>
    <property type="evidence" value="ECO:0007669"/>
    <property type="project" value="TreeGrafter"/>
</dbReference>
<sequence>MTENNLTMMTYINEEQPILSSILRDYHINTKPIKGKEWLILATGSSLNAAYSAKYYIESICDVYISIEEPFKFEYYEKLRPTIDVVIGVSQSGESTSTIEALKHIRINDNTVHLMALTNNINSEITEVVDEVIDLQSGEEKIGYVTKGFSVTILRLMLLGLKTAAVTNTISVEKENKELLEFSNAIDKISDIINKTEIFFNAWKSELIKASRYTALCCGSAIGTALEMQTKFSETVRVPSQGMDIEVFMHGPYFEINKNHQLFYIETNSPVNDRLLRLKEYEKNYVENYFTITLNKSTNNRTIGLDLSVDEFKAPLFTIIPFQILAHHIAEELGNNLPKRIFTDFGIAMQSKTKPGSYI</sequence>
<dbReference type="RefSeq" id="WP_057974060.1">
    <property type="nucleotide sequence ID" value="NZ_AZDI01000003.1"/>
</dbReference>
<dbReference type="EMBL" id="AZDI01000003">
    <property type="protein sequence ID" value="KRK46038.1"/>
    <property type="molecule type" value="Genomic_DNA"/>
</dbReference>
<dbReference type="STRING" id="1423719.FC66_GL001000"/>
<gene>
    <name evidence="3" type="ORF">FC66_GL001000</name>
</gene>
<protein>
    <recommendedName>
        <fullName evidence="2">SIS domain-containing protein</fullName>
    </recommendedName>
</protein>
<dbReference type="InterPro" id="IPR046348">
    <property type="entry name" value="SIS_dom_sf"/>
</dbReference>
<reference evidence="3 4" key="1">
    <citation type="journal article" date="2015" name="Genome Announc.">
        <title>Expanding the biotechnology potential of lactobacilli through comparative genomics of 213 strains and associated genera.</title>
        <authorList>
            <person name="Sun Z."/>
            <person name="Harris H.M."/>
            <person name="McCann A."/>
            <person name="Guo C."/>
            <person name="Argimon S."/>
            <person name="Zhang W."/>
            <person name="Yang X."/>
            <person name="Jeffery I.B."/>
            <person name="Cooney J.C."/>
            <person name="Kagawa T.F."/>
            <person name="Liu W."/>
            <person name="Song Y."/>
            <person name="Salvetti E."/>
            <person name="Wrobel A."/>
            <person name="Rasinkangas P."/>
            <person name="Parkhill J."/>
            <person name="Rea M.C."/>
            <person name="O'Sullivan O."/>
            <person name="Ritari J."/>
            <person name="Douillard F.P."/>
            <person name="Paul Ross R."/>
            <person name="Yang R."/>
            <person name="Briner A.E."/>
            <person name="Felis G.E."/>
            <person name="de Vos W.M."/>
            <person name="Barrangou R."/>
            <person name="Klaenhammer T.R."/>
            <person name="Caufield P.W."/>
            <person name="Cui Y."/>
            <person name="Zhang H."/>
            <person name="O'Toole P.W."/>
        </authorList>
    </citation>
    <scope>NUCLEOTIDE SEQUENCE [LARGE SCALE GENOMIC DNA]</scope>
    <source>
        <strain evidence="3 4">DSM 15638</strain>
    </source>
</reference>